<feature type="region of interest" description="Disordered" evidence="1">
    <location>
        <begin position="19"/>
        <end position="118"/>
    </location>
</feature>
<keyword evidence="4" id="KW-1185">Reference proteome</keyword>
<gene>
    <name evidence="3" type="ORF">H9649_08495</name>
</gene>
<protein>
    <recommendedName>
        <fullName evidence="5">Lipoprotein</fullName>
    </recommendedName>
</protein>
<keyword evidence="2" id="KW-0732">Signal</keyword>
<sequence length="118" mass="12535">MFKKAIPLALVSGLVLAGCGGNDNVPSNNETPMESLDNGLRDMTPKVNNGAGPDMDGMNDGLDSGNDVHDGIMNDNNRNNGSMDGMDKTNDGIMDDTNVNGTDDSKMNRDKKDGMNNR</sequence>
<reference evidence="3 4" key="1">
    <citation type="submission" date="2020-08" db="EMBL/GenBank/DDBJ databases">
        <title>A Genomic Blueprint of the Chicken Gut Microbiome.</title>
        <authorList>
            <person name="Gilroy R."/>
            <person name="Ravi A."/>
            <person name="Getino M."/>
            <person name="Pursley I."/>
            <person name="Horton D.L."/>
            <person name="Alikhan N.-F."/>
            <person name="Baker D."/>
            <person name="Gharbi K."/>
            <person name="Hall N."/>
            <person name="Watson M."/>
            <person name="Adriaenssens E.M."/>
            <person name="Foster-Nyarko E."/>
            <person name="Jarju S."/>
            <person name="Secka A."/>
            <person name="Antonio M."/>
            <person name="Oren A."/>
            <person name="Chaudhuri R."/>
            <person name="La Ragione R.M."/>
            <person name="Hildebrand F."/>
            <person name="Pallen M.J."/>
        </authorList>
    </citation>
    <scope>NUCLEOTIDE SEQUENCE [LARGE SCALE GENOMIC DNA]</scope>
    <source>
        <strain evidence="3 4">Sa2YVA2</strain>
    </source>
</reference>
<feature type="signal peptide" evidence="2">
    <location>
        <begin position="1"/>
        <end position="17"/>
    </location>
</feature>
<accession>A0ABR8U9B6</accession>
<dbReference type="RefSeq" id="WP_191694312.1">
    <property type="nucleotide sequence ID" value="NZ_JACSQN010000006.1"/>
</dbReference>
<dbReference type="EMBL" id="JACSQN010000006">
    <property type="protein sequence ID" value="MBD7984616.1"/>
    <property type="molecule type" value="Genomic_DNA"/>
</dbReference>
<organism evidence="3 4">
    <name type="scientific">Sporosarcina quadrami</name>
    <dbReference type="NCBI Taxonomy" id="2762234"/>
    <lineage>
        <taxon>Bacteria</taxon>
        <taxon>Bacillati</taxon>
        <taxon>Bacillota</taxon>
        <taxon>Bacilli</taxon>
        <taxon>Bacillales</taxon>
        <taxon>Caryophanaceae</taxon>
        <taxon>Sporosarcina</taxon>
    </lineage>
</organism>
<evidence type="ECO:0000256" key="1">
    <source>
        <dbReference type="SAM" id="MobiDB-lite"/>
    </source>
</evidence>
<evidence type="ECO:0000313" key="3">
    <source>
        <dbReference type="EMBL" id="MBD7984616.1"/>
    </source>
</evidence>
<evidence type="ECO:0008006" key="5">
    <source>
        <dbReference type="Google" id="ProtNLM"/>
    </source>
</evidence>
<feature type="compositionally biased region" description="Basic and acidic residues" evidence="1">
    <location>
        <begin position="103"/>
        <end position="118"/>
    </location>
</feature>
<proteinExistence type="predicted"/>
<name>A0ABR8U9B6_9BACL</name>
<dbReference type="PROSITE" id="PS51257">
    <property type="entry name" value="PROKAR_LIPOPROTEIN"/>
    <property type="match status" value="1"/>
</dbReference>
<evidence type="ECO:0000313" key="4">
    <source>
        <dbReference type="Proteomes" id="UP000626786"/>
    </source>
</evidence>
<feature type="chain" id="PRO_5046817583" description="Lipoprotein" evidence="2">
    <location>
        <begin position="18"/>
        <end position="118"/>
    </location>
</feature>
<dbReference type="Proteomes" id="UP000626786">
    <property type="component" value="Unassembled WGS sequence"/>
</dbReference>
<comment type="caution">
    <text evidence="3">The sequence shown here is derived from an EMBL/GenBank/DDBJ whole genome shotgun (WGS) entry which is preliminary data.</text>
</comment>
<evidence type="ECO:0000256" key="2">
    <source>
        <dbReference type="SAM" id="SignalP"/>
    </source>
</evidence>